<accession>A0A6C0B7D4</accession>
<evidence type="ECO:0000313" key="1">
    <source>
        <dbReference type="EMBL" id="QHS87960.1"/>
    </source>
</evidence>
<dbReference type="AlphaFoldDB" id="A0A6C0B7D4"/>
<organism evidence="1">
    <name type="scientific">viral metagenome</name>
    <dbReference type="NCBI Taxonomy" id="1070528"/>
    <lineage>
        <taxon>unclassified sequences</taxon>
        <taxon>metagenomes</taxon>
        <taxon>organismal metagenomes</taxon>
    </lineage>
</organism>
<proteinExistence type="predicted"/>
<protein>
    <submittedName>
        <fullName evidence="1">Uncharacterized protein</fullName>
    </submittedName>
</protein>
<name>A0A6C0B7D4_9ZZZZ</name>
<reference evidence="1" key="1">
    <citation type="journal article" date="2020" name="Nature">
        <title>Giant virus diversity and host interactions through global metagenomics.</title>
        <authorList>
            <person name="Schulz F."/>
            <person name="Roux S."/>
            <person name="Paez-Espino D."/>
            <person name="Jungbluth S."/>
            <person name="Walsh D.A."/>
            <person name="Denef V.J."/>
            <person name="McMahon K.D."/>
            <person name="Konstantinidis K.T."/>
            <person name="Eloe-Fadrosh E.A."/>
            <person name="Kyrpides N.C."/>
            <person name="Woyke T."/>
        </authorList>
    </citation>
    <scope>NUCLEOTIDE SEQUENCE</scope>
    <source>
        <strain evidence="1">GVMAG-M-3300010158-13</strain>
    </source>
</reference>
<sequence>MCFSFIEDKFTRSLISNGYDSINQLQLWSWLKEYELDEDKGFMWSRHPNFDIIIKTMESLPNPPGHSGASFAYTMRCLHYIAKNDLN</sequence>
<dbReference type="EMBL" id="MN739090">
    <property type="protein sequence ID" value="QHS87960.1"/>
    <property type="molecule type" value="Genomic_DNA"/>
</dbReference>